<evidence type="ECO:0000256" key="6">
    <source>
        <dbReference type="SAM" id="Phobius"/>
    </source>
</evidence>
<feature type="transmembrane region" description="Helical" evidence="6">
    <location>
        <begin position="293"/>
        <end position="316"/>
    </location>
</feature>
<gene>
    <name evidence="8" type="ORF">NMU02_08865</name>
</gene>
<dbReference type="RefSeq" id="WP_255027467.1">
    <property type="nucleotide sequence ID" value="NZ_JANDHW010000007.1"/>
</dbReference>
<feature type="transmembrane region" description="Helical" evidence="6">
    <location>
        <begin position="175"/>
        <end position="196"/>
    </location>
</feature>
<dbReference type="PANTHER" id="PTHR30294">
    <property type="entry name" value="MEMBRANE COMPONENT OF ABC TRANSPORTER YHHJ-RELATED"/>
    <property type="match status" value="1"/>
</dbReference>
<keyword evidence="9" id="KW-1185">Reference proteome</keyword>
<sequence length="428" mass="48485">MKKIGLVIQREYINRVKKKSFILMTFLAPLLMGSLIMVPLWLSSFSDNTTRNIYVIDSTGLYADVFRSSDNYTFSYSKNNFYPDRQTDQPYAYIVITDNLLTHPKSIAIYSDKQVSLDFKKSIQDRMNQWLGEQKLLSYNIPEIKKIIENTKINIDIPTIVLNQDGSRQETSAEFATLIGMSSTLIIYLFLLLYGAQIMQSVMQEKTNRIVEIMVSSVRPFDLMFGKIIAVGLVGLTQLFLWLILFSILIIFFGITFGISEISALASGQLTSATLIQNNEILQMISGIPFTNLIFSFIFYFIGGYLLYASVFAAIGSAVDTESDTQQFMIPVTVLIIFALYTGLYSAQNPDGPLALWCSFIPFTSPIVMMVRIPFGVPFWQIILSLLILAGTAICSIWASGRVYRIGILMYGKKNNYHDLLKWIRSKN</sequence>
<feature type="transmembrane region" description="Helical" evidence="6">
    <location>
        <begin position="379"/>
        <end position="400"/>
    </location>
</feature>
<feature type="transmembrane region" description="Helical" evidence="6">
    <location>
        <begin position="217"/>
        <end position="234"/>
    </location>
</feature>
<keyword evidence="2" id="KW-1003">Cell membrane</keyword>
<evidence type="ECO:0000256" key="5">
    <source>
        <dbReference type="ARBA" id="ARBA00023136"/>
    </source>
</evidence>
<dbReference type="Gene3D" id="3.40.190.10">
    <property type="entry name" value="Periplasmic binding protein-like II"/>
    <property type="match status" value="1"/>
</dbReference>
<organism evidence="8 9">
    <name type="scientific">Coprobacter tertius</name>
    <dbReference type="NCBI Taxonomy" id="2944915"/>
    <lineage>
        <taxon>Bacteria</taxon>
        <taxon>Pseudomonadati</taxon>
        <taxon>Bacteroidota</taxon>
        <taxon>Bacteroidia</taxon>
        <taxon>Bacteroidales</taxon>
        <taxon>Barnesiellaceae</taxon>
        <taxon>Coprobacter</taxon>
    </lineage>
</organism>
<dbReference type="Proteomes" id="UP001205603">
    <property type="component" value="Unassembled WGS sequence"/>
</dbReference>
<reference evidence="8 9" key="1">
    <citation type="submission" date="2022-07" db="EMBL/GenBank/DDBJ databases">
        <title>Fecal culturing of patients with breast cancer.</title>
        <authorList>
            <person name="Teng N.M.Y."/>
            <person name="Kiu R."/>
            <person name="Evans R."/>
            <person name="Baker D.J."/>
            <person name="Zenner C."/>
            <person name="Robinson S.D."/>
            <person name="Hall L.J."/>
        </authorList>
    </citation>
    <scope>NUCLEOTIDE SEQUENCE [LARGE SCALE GENOMIC DNA]</scope>
    <source>
        <strain evidence="8 9">LH1063</strain>
    </source>
</reference>
<dbReference type="InterPro" id="IPR051449">
    <property type="entry name" value="ABC-2_transporter_component"/>
</dbReference>
<evidence type="ECO:0000313" key="8">
    <source>
        <dbReference type="EMBL" id="MCP9612201.1"/>
    </source>
</evidence>
<evidence type="ECO:0000256" key="3">
    <source>
        <dbReference type="ARBA" id="ARBA00022692"/>
    </source>
</evidence>
<keyword evidence="3 6" id="KW-0812">Transmembrane</keyword>
<dbReference type="SUPFAM" id="SSF53850">
    <property type="entry name" value="Periplasmic binding protein-like II"/>
    <property type="match status" value="1"/>
</dbReference>
<evidence type="ECO:0000256" key="1">
    <source>
        <dbReference type="ARBA" id="ARBA00004651"/>
    </source>
</evidence>
<evidence type="ECO:0000256" key="4">
    <source>
        <dbReference type="ARBA" id="ARBA00022989"/>
    </source>
</evidence>
<evidence type="ECO:0000259" key="7">
    <source>
        <dbReference type="Pfam" id="PF12698"/>
    </source>
</evidence>
<keyword evidence="4 6" id="KW-1133">Transmembrane helix</keyword>
<feature type="transmembrane region" description="Helical" evidence="6">
    <location>
        <begin position="328"/>
        <end position="347"/>
    </location>
</feature>
<keyword evidence="5 6" id="KW-0472">Membrane</keyword>
<comment type="subcellular location">
    <subcellularLocation>
        <location evidence="1">Cell membrane</location>
        <topology evidence="1">Multi-pass membrane protein</topology>
    </subcellularLocation>
</comment>
<dbReference type="EMBL" id="JANDHW010000007">
    <property type="protein sequence ID" value="MCP9612201.1"/>
    <property type="molecule type" value="Genomic_DNA"/>
</dbReference>
<feature type="transmembrane region" description="Helical" evidence="6">
    <location>
        <begin position="354"/>
        <end position="373"/>
    </location>
</feature>
<feature type="transmembrane region" description="Helical" evidence="6">
    <location>
        <begin position="240"/>
        <end position="259"/>
    </location>
</feature>
<name>A0ABT1MLQ4_9BACT</name>
<proteinExistence type="predicted"/>
<accession>A0ABT1MLQ4</accession>
<feature type="transmembrane region" description="Helical" evidence="6">
    <location>
        <begin position="21"/>
        <end position="42"/>
    </location>
</feature>
<dbReference type="Pfam" id="PF12698">
    <property type="entry name" value="ABC2_membrane_3"/>
    <property type="match status" value="1"/>
</dbReference>
<evidence type="ECO:0000313" key="9">
    <source>
        <dbReference type="Proteomes" id="UP001205603"/>
    </source>
</evidence>
<evidence type="ECO:0000256" key="2">
    <source>
        <dbReference type="ARBA" id="ARBA00022475"/>
    </source>
</evidence>
<feature type="domain" description="ABC-2 type transporter transmembrane" evidence="7">
    <location>
        <begin position="19"/>
        <end position="400"/>
    </location>
</feature>
<dbReference type="PANTHER" id="PTHR30294:SF29">
    <property type="entry name" value="MULTIDRUG ABC TRANSPORTER PERMEASE YBHS-RELATED"/>
    <property type="match status" value="1"/>
</dbReference>
<dbReference type="InterPro" id="IPR013525">
    <property type="entry name" value="ABC2_TM"/>
</dbReference>
<comment type="caution">
    <text evidence="8">The sequence shown here is derived from an EMBL/GenBank/DDBJ whole genome shotgun (WGS) entry which is preliminary data.</text>
</comment>
<protein>
    <submittedName>
        <fullName evidence="8">ABC transporter permease</fullName>
    </submittedName>
</protein>